<keyword evidence="4" id="KW-1185">Reference proteome</keyword>
<dbReference type="RefSeq" id="WP_095610725.1">
    <property type="nucleotide sequence ID" value="NZ_NMPM01000033.1"/>
</dbReference>
<dbReference type="EMBL" id="NMPM01000033">
    <property type="protein sequence ID" value="PAV26233.1"/>
    <property type="molecule type" value="Genomic_DNA"/>
</dbReference>
<feature type="transmembrane region" description="Helical" evidence="2">
    <location>
        <begin position="269"/>
        <end position="290"/>
    </location>
</feature>
<organism evidence="3 4">
    <name type="scientific">Tamilnaduibacter salinus</name>
    <dbReference type="NCBI Taxonomy" id="1484056"/>
    <lineage>
        <taxon>Bacteria</taxon>
        <taxon>Pseudomonadati</taxon>
        <taxon>Pseudomonadota</taxon>
        <taxon>Gammaproteobacteria</taxon>
        <taxon>Pseudomonadales</taxon>
        <taxon>Marinobacteraceae</taxon>
        <taxon>Tamilnaduibacter</taxon>
    </lineage>
</organism>
<keyword evidence="2" id="KW-0472">Membrane</keyword>
<evidence type="ECO:0000256" key="2">
    <source>
        <dbReference type="SAM" id="Phobius"/>
    </source>
</evidence>
<dbReference type="Proteomes" id="UP000218332">
    <property type="component" value="Unassembled WGS sequence"/>
</dbReference>
<comment type="caution">
    <text evidence="3">The sequence shown here is derived from an EMBL/GenBank/DDBJ whole genome shotgun (WGS) entry which is preliminary data.</text>
</comment>
<keyword evidence="2" id="KW-0812">Transmembrane</keyword>
<feature type="coiled-coil region" evidence="1">
    <location>
        <begin position="129"/>
        <end position="224"/>
    </location>
</feature>
<reference evidence="3 4" key="1">
    <citation type="submission" date="2017-07" db="EMBL/GenBank/DDBJ databases">
        <title>Tamlnaduibacter salinus (Mi-7) genome sequencing.</title>
        <authorList>
            <person name="Verma A."/>
            <person name="Krishnamurthi S."/>
        </authorList>
    </citation>
    <scope>NUCLEOTIDE SEQUENCE [LARGE SCALE GENOMIC DNA]</scope>
    <source>
        <strain evidence="3 4">Mi-7</strain>
    </source>
</reference>
<accession>A0A2A2I5C8</accession>
<keyword evidence="2" id="KW-1133">Transmembrane helix</keyword>
<evidence type="ECO:0000256" key="1">
    <source>
        <dbReference type="SAM" id="Coils"/>
    </source>
</evidence>
<dbReference type="AlphaFoldDB" id="A0A2A2I5C8"/>
<gene>
    <name evidence="3" type="ORF">CF392_06885</name>
</gene>
<sequence length="395" mass="43732">MAVHEEQFENHGVHDVLSQLESAIKKPLPDDAGNDARDNLDRLRQGVAFIRDRLEGASPTLTPVGRLDQIQKSVQSSLNEINQFQSNNNAGHLTNASNQIDGALNTASTLISLEQPNPQIKAKDVVSFKALAENVIEELQSKASSASEELSQLSENIDGLNEQAEKQKHDLNALRNSAEAKFQEFENQFQAEQSDRKNRFEENIEDVQSKLEKQLAQNEDAAEKTLEYLGEKQHEAERIVNLIGNVGLTGNFKGAASQEKQSADRLRTIALVCFLVMVAVVIGTLFISISDGFDPWLALFRLGAGLTLIIPAAYAARESSRHRALEIKNRRAELELASIDAYLESLPEERRNEIKAQLTDKFFGQVSEEEKPDPQVKPDSLVSLLKEAIGALGKK</sequence>
<name>A0A2A2I5C8_9GAMM</name>
<protein>
    <submittedName>
        <fullName evidence="3">Uncharacterized protein</fullName>
    </submittedName>
</protein>
<proteinExistence type="predicted"/>
<evidence type="ECO:0000313" key="3">
    <source>
        <dbReference type="EMBL" id="PAV26233.1"/>
    </source>
</evidence>
<keyword evidence="1" id="KW-0175">Coiled coil</keyword>
<feature type="transmembrane region" description="Helical" evidence="2">
    <location>
        <begin position="296"/>
        <end position="316"/>
    </location>
</feature>
<evidence type="ECO:0000313" key="4">
    <source>
        <dbReference type="Proteomes" id="UP000218332"/>
    </source>
</evidence>